<dbReference type="CDD" id="cd03784">
    <property type="entry name" value="GT1_Gtf-like"/>
    <property type="match status" value="1"/>
</dbReference>
<evidence type="ECO:0000313" key="4">
    <source>
        <dbReference type="Proteomes" id="UP001153555"/>
    </source>
</evidence>
<sequence>MSQGHIIPLLHLSRLLCRRSSSTAVTVVSTSGNSAAIRSALAGSGVSILELPFPENVDGVPPGVENTQHLPSMQSLLPFLQSTKLMQPIFEKFLGTLTPSVSCIVSDGFLGWTLDSARKFCIPRYAFFGMGSFSSTMYQVLGRERPHAGTVSLDEPFPMPGFPGLMLTRNDFDPLFGEIDPCGPYVDFMMEQLAAIAASRGIIVNSFYELEGEYIEYWDRRIGPKAHCVGPLCMAVVDGPCFTDEEGKRLAYVEFLDRKLSGGEPVLYVAFGTQAEVSEEQIREIAKGLEDSMVSFLWVLGWREAEFLGGLGFEGRVNGRGLVVKGWVDQFGILRHGGVGGFMSHCGDASAITVQFRSRTIIIIN</sequence>
<name>A0A9N7RD77_STRHE</name>
<dbReference type="EMBL" id="CACSLK010027624">
    <property type="protein sequence ID" value="CAA0826742.1"/>
    <property type="molecule type" value="Genomic_DNA"/>
</dbReference>
<dbReference type="OrthoDB" id="5835829at2759"/>
<reference evidence="3" key="1">
    <citation type="submission" date="2019-12" db="EMBL/GenBank/DDBJ databases">
        <authorList>
            <person name="Scholes J."/>
        </authorList>
    </citation>
    <scope>NUCLEOTIDE SEQUENCE</scope>
</reference>
<protein>
    <submittedName>
        <fullName evidence="3">UDP-Glycosyltransferase superfamily protein</fullName>
    </submittedName>
</protein>
<dbReference type="GO" id="GO:0035251">
    <property type="term" value="F:UDP-glucosyltransferase activity"/>
    <property type="evidence" value="ECO:0007669"/>
    <property type="project" value="TreeGrafter"/>
</dbReference>
<keyword evidence="4" id="KW-1185">Reference proteome</keyword>
<evidence type="ECO:0000313" key="3">
    <source>
        <dbReference type="EMBL" id="CAA0826742.1"/>
    </source>
</evidence>
<evidence type="ECO:0000256" key="1">
    <source>
        <dbReference type="ARBA" id="ARBA00009995"/>
    </source>
</evidence>
<accession>A0A9N7RD77</accession>
<dbReference type="AlphaFoldDB" id="A0A9N7RD77"/>
<dbReference type="PANTHER" id="PTHR48047">
    <property type="entry name" value="GLYCOSYLTRANSFERASE"/>
    <property type="match status" value="1"/>
</dbReference>
<dbReference type="Gene3D" id="3.40.50.2000">
    <property type="entry name" value="Glycogen Phosphorylase B"/>
    <property type="match status" value="2"/>
</dbReference>
<proteinExistence type="inferred from homology"/>
<dbReference type="Proteomes" id="UP001153555">
    <property type="component" value="Unassembled WGS sequence"/>
</dbReference>
<dbReference type="PANTHER" id="PTHR48047:SF227">
    <property type="entry name" value="GLYCOSYLTRANSFERASE"/>
    <property type="match status" value="1"/>
</dbReference>
<dbReference type="Pfam" id="PF00201">
    <property type="entry name" value="UDPGT"/>
    <property type="match status" value="1"/>
</dbReference>
<organism evidence="3 4">
    <name type="scientific">Striga hermonthica</name>
    <name type="common">Purple witchweed</name>
    <name type="synonym">Buchnera hermonthica</name>
    <dbReference type="NCBI Taxonomy" id="68872"/>
    <lineage>
        <taxon>Eukaryota</taxon>
        <taxon>Viridiplantae</taxon>
        <taxon>Streptophyta</taxon>
        <taxon>Embryophyta</taxon>
        <taxon>Tracheophyta</taxon>
        <taxon>Spermatophyta</taxon>
        <taxon>Magnoliopsida</taxon>
        <taxon>eudicotyledons</taxon>
        <taxon>Gunneridae</taxon>
        <taxon>Pentapetalae</taxon>
        <taxon>asterids</taxon>
        <taxon>lamiids</taxon>
        <taxon>Lamiales</taxon>
        <taxon>Orobanchaceae</taxon>
        <taxon>Buchnereae</taxon>
        <taxon>Striga</taxon>
    </lineage>
</organism>
<comment type="similarity">
    <text evidence="1">Belongs to the UDP-glycosyltransferase family.</text>
</comment>
<evidence type="ECO:0000256" key="2">
    <source>
        <dbReference type="ARBA" id="ARBA00022679"/>
    </source>
</evidence>
<dbReference type="SUPFAM" id="SSF53756">
    <property type="entry name" value="UDP-Glycosyltransferase/glycogen phosphorylase"/>
    <property type="match status" value="1"/>
</dbReference>
<gene>
    <name evidence="3" type="ORF">SHERM_01938</name>
</gene>
<keyword evidence="2" id="KW-0808">Transferase</keyword>
<comment type="caution">
    <text evidence="3">The sequence shown here is derived from an EMBL/GenBank/DDBJ whole genome shotgun (WGS) entry which is preliminary data.</text>
</comment>
<dbReference type="InterPro" id="IPR002213">
    <property type="entry name" value="UDP_glucos_trans"/>
</dbReference>